<evidence type="ECO:0000256" key="1">
    <source>
        <dbReference type="SAM" id="Phobius"/>
    </source>
</evidence>
<sequence>MLTLLASLAAAWAVLHGATAASDGREGVALAMAVLTGCVVVAGTALVVGVIALARERPRGAALLALLASLVLPWVGLATGVLLAAPELGGDPGEPARTWERWIEGLAFLGEPGTLVGWLLSLLP</sequence>
<comment type="caution">
    <text evidence="2">The sequence shown here is derived from an EMBL/GenBank/DDBJ whole genome shotgun (WGS) entry which is preliminary data.</text>
</comment>
<feature type="transmembrane region" description="Helical" evidence="1">
    <location>
        <begin position="61"/>
        <end position="85"/>
    </location>
</feature>
<protein>
    <submittedName>
        <fullName evidence="2">Uncharacterized protein</fullName>
    </submittedName>
</protein>
<name>A0A367YYC1_9ACTN</name>
<dbReference type="RefSeq" id="WP_114126198.1">
    <property type="nucleotide sequence ID" value="NZ_QOUI01000004.1"/>
</dbReference>
<gene>
    <name evidence="2" type="ORF">DT076_08375</name>
</gene>
<feature type="transmembrane region" description="Helical" evidence="1">
    <location>
        <begin position="30"/>
        <end position="54"/>
    </location>
</feature>
<dbReference type="Proteomes" id="UP000252770">
    <property type="component" value="Unassembled WGS sequence"/>
</dbReference>
<proteinExistence type="predicted"/>
<keyword evidence="1" id="KW-0472">Membrane</keyword>
<accession>A0A367YYC1</accession>
<dbReference type="AlphaFoldDB" id="A0A367YYC1"/>
<keyword evidence="1" id="KW-0812">Transmembrane</keyword>
<organism evidence="2 3">
    <name type="scientific">Desertihabitans brevis</name>
    <dbReference type="NCBI Taxonomy" id="2268447"/>
    <lineage>
        <taxon>Bacteria</taxon>
        <taxon>Bacillati</taxon>
        <taxon>Actinomycetota</taxon>
        <taxon>Actinomycetes</taxon>
        <taxon>Propionibacteriales</taxon>
        <taxon>Propionibacteriaceae</taxon>
        <taxon>Desertihabitans</taxon>
    </lineage>
</organism>
<evidence type="ECO:0000313" key="2">
    <source>
        <dbReference type="EMBL" id="RCK70012.1"/>
    </source>
</evidence>
<keyword evidence="1" id="KW-1133">Transmembrane helix</keyword>
<evidence type="ECO:0000313" key="3">
    <source>
        <dbReference type="Proteomes" id="UP000252770"/>
    </source>
</evidence>
<keyword evidence="3" id="KW-1185">Reference proteome</keyword>
<dbReference type="EMBL" id="QOUI01000004">
    <property type="protein sequence ID" value="RCK70012.1"/>
    <property type="molecule type" value="Genomic_DNA"/>
</dbReference>
<reference evidence="2 3" key="1">
    <citation type="submission" date="2018-07" db="EMBL/GenBank/DDBJ databases">
        <title>Desertimonas flava gen. nov. sp. nov.</title>
        <authorList>
            <person name="Liu S."/>
        </authorList>
    </citation>
    <scope>NUCLEOTIDE SEQUENCE [LARGE SCALE GENOMIC DNA]</scope>
    <source>
        <strain evidence="2 3">16Sb5-5</strain>
    </source>
</reference>